<feature type="domain" description="GGDEF" evidence="2">
    <location>
        <begin position="210"/>
        <end position="335"/>
    </location>
</feature>
<organism evidence="3 4">
    <name type="scientific">Thermoleophilum album</name>
    <dbReference type="NCBI Taxonomy" id="29539"/>
    <lineage>
        <taxon>Bacteria</taxon>
        <taxon>Bacillati</taxon>
        <taxon>Actinomycetota</taxon>
        <taxon>Thermoleophilia</taxon>
        <taxon>Thermoleophilales</taxon>
        <taxon>Thermoleophilaceae</taxon>
        <taxon>Thermoleophilum</taxon>
    </lineage>
</organism>
<evidence type="ECO:0000256" key="1">
    <source>
        <dbReference type="SAM" id="Phobius"/>
    </source>
</evidence>
<protein>
    <submittedName>
        <fullName evidence="3">Diguanylate cyclase (GGDEF) domain-containing protein</fullName>
    </submittedName>
</protein>
<evidence type="ECO:0000313" key="4">
    <source>
        <dbReference type="Proteomes" id="UP000222056"/>
    </source>
</evidence>
<sequence length="335" mass="36199">METRSHRSSRVNALGGLLVLTVAFSISAVYHLATWGRPHRPALLAALGVSYLVALAIVALPPSLVFGTRRRQVGVAAFWNIGCVALVAVSAALDGGLRSPIAAMMFVPVVFASVSYGSVPLVAAVGLAGLGSTITIGLLDDNVGWAHVLMFTSALALVSGTCVWQAHMGRQRRRQLAEASRTDPLTGCLNRRGFAERYERAVEEAERTGVPFALVEFDIDGFKEVNDIYGHEAGDRLLVQLVRRVRGVMRNADEIARLGGDEFVILAPGADREGAQALVERIERALSPQTGSIGVAVYPHDGRTLDELYRAADAGVYRTKRQRWAERRATRRSDA</sequence>
<accession>A0A1H6FL94</accession>
<dbReference type="PROSITE" id="PS50887">
    <property type="entry name" value="GGDEF"/>
    <property type="match status" value="1"/>
</dbReference>
<keyword evidence="1" id="KW-0472">Membrane</keyword>
<dbReference type="InterPro" id="IPR043128">
    <property type="entry name" value="Rev_trsase/Diguanyl_cyclase"/>
</dbReference>
<feature type="transmembrane region" description="Helical" evidence="1">
    <location>
        <begin position="145"/>
        <end position="164"/>
    </location>
</feature>
<dbReference type="Gene3D" id="3.30.70.270">
    <property type="match status" value="1"/>
</dbReference>
<dbReference type="AlphaFoldDB" id="A0A1H6FL94"/>
<dbReference type="GO" id="GO:0052621">
    <property type="term" value="F:diguanylate cyclase activity"/>
    <property type="evidence" value="ECO:0007669"/>
    <property type="project" value="TreeGrafter"/>
</dbReference>
<feature type="transmembrane region" description="Helical" evidence="1">
    <location>
        <begin position="42"/>
        <end position="61"/>
    </location>
</feature>
<name>A0A1H6FL94_THEAL</name>
<dbReference type="PANTHER" id="PTHR45138">
    <property type="entry name" value="REGULATORY COMPONENTS OF SENSORY TRANSDUCTION SYSTEM"/>
    <property type="match status" value="1"/>
</dbReference>
<keyword evidence="1" id="KW-1133">Transmembrane helix</keyword>
<dbReference type="SMART" id="SM00267">
    <property type="entry name" value="GGDEF"/>
    <property type="match status" value="1"/>
</dbReference>
<reference evidence="4" key="1">
    <citation type="submission" date="2016-10" db="EMBL/GenBank/DDBJ databases">
        <authorList>
            <person name="Varghese N."/>
            <person name="Submissions S."/>
        </authorList>
    </citation>
    <scope>NUCLEOTIDE SEQUENCE [LARGE SCALE GENOMIC DNA]</scope>
    <source>
        <strain evidence="4">ATCC 35263</strain>
    </source>
</reference>
<keyword evidence="1" id="KW-0812">Transmembrane</keyword>
<dbReference type="InterPro" id="IPR000160">
    <property type="entry name" value="GGDEF_dom"/>
</dbReference>
<dbReference type="SUPFAM" id="SSF55073">
    <property type="entry name" value="Nucleotide cyclase"/>
    <property type="match status" value="1"/>
</dbReference>
<dbReference type="InterPro" id="IPR050469">
    <property type="entry name" value="Diguanylate_Cyclase"/>
</dbReference>
<dbReference type="CDD" id="cd01949">
    <property type="entry name" value="GGDEF"/>
    <property type="match status" value="1"/>
</dbReference>
<proteinExistence type="predicted"/>
<dbReference type="NCBIfam" id="TIGR00254">
    <property type="entry name" value="GGDEF"/>
    <property type="match status" value="1"/>
</dbReference>
<evidence type="ECO:0000313" key="3">
    <source>
        <dbReference type="EMBL" id="SEH11626.1"/>
    </source>
</evidence>
<dbReference type="Proteomes" id="UP000222056">
    <property type="component" value="Unassembled WGS sequence"/>
</dbReference>
<gene>
    <name evidence="3" type="ORF">SAMN02745716_0829</name>
</gene>
<dbReference type="STRING" id="29539.SAMN02745716_0829"/>
<dbReference type="EMBL" id="FNWJ01000001">
    <property type="protein sequence ID" value="SEH11626.1"/>
    <property type="molecule type" value="Genomic_DNA"/>
</dbReference>
<feature type="transmembrane region" description="Helical" evidence="1">
    <location>
        <begin position="73"/>
        <end position="93"/>
    </location>
</feature>
<keyword evidence="4" id="KW-1185">Reference proteome</keyword>
<feature type="transmembrane region" description="Helical" evidence="1">
    <location>
        <begin position="121"/>
        <end position="139"/>
    </location>
</feature>
<dbReference type="PANTHER" id="PTHR45138:SF9">
    <property type="entry name" value="DIGUANYLATE CYCLASE DGCM-RELATED"/>
    <property type="match status" value="1"/>
</dbReference>
<evidence type="ECO:0000259" key="2">
    <source>
        <dbReference type="PROSITE" id="PS50887"/>
    </source>
</evidence>
<dbReference type="InterPro" id="IPR029787">
    <property type="entry name" value="Nucleotide_cyclase"/>
</dbReference>
<feature type="transmembrane region" description="Helical" evidence="1">
    <location>
        <begin position="12"/>
        <end position="30"/>
    </location>
</feature>
<dbReference type="Pfam" id="PF00990">
    <property type="entry name" value="GGDEF"/>
    <property type="match status" value="1"/>
</dbReference>